<comment type="caution">
    <text evidence="2">The sequence shown here is derived from an EMBL/GenBank/DDBJ whole genome shotgun (WGS) entry which is preliminary data.</text>
</comment>
<name>A0A2I1RJE7_FAUOS</name>
<evidence type="ECO:0000313" key="3">
    <source>
        <dbReference type="Proteomes" id="UP000234914"/>
    </source>
</evidence>
<dbReference type="EMBL" id="PKJS01000004">
    <property type="protein sequence ID" value="PKZ69257.1"/>
    <property type="molecule type" value="Genomic_DNA"/>
</dbReference>
<evidence type="ECO:0000313" key="2">
    <source>
        <dbReference type="EMBL" id="PKZ69257.1"/>
    </source>
</evidence>
<feature type="region of interest" description="Disordered" evidence="1">
    <location>
        <begin position="1"/>
        <end position="34"/>
    </location>
</feature>
<evidence type="ECO:0000256" key="1">
    <source>
        <dbReference type="SAM" id="MobiDB-lite"/>
    </source>
</evidence>
<sequence length="117" mass="12917">MPNQITLPAGNTQISQRKNALATGATDATAHTPTQKLQDELETLKDQHYDAMALSLERIEMLQAVIDDTFHALQLIKREAHKHLTEPLSTRLGIGQLLAMDFIQSLSDDIAELEGKA</sequence>
<organism evidence="2 3">
    <name type="scientific">Faucicola osloensis</name>
    <name type="common">Moraxella osloensis</name>
    <dbReference type="NCBI Taxonomy" id="34062"/>
    <lineage>
        <taxon>Bacteria</taxon>
        <taxon>Pseudomonadati</taxon>
        <taxon>Pseudomonadota</taxon>
        <taxon>Gammaproteobacteria</taxon>
        <taxon>Moraxellales</taxon>
        <taxon>Moraxellaceae</taxon>
        <taxon>Faucicola</taxon>
    </lineage>
</organism>
<feature type="compositionally biased region" description="Polar residues" evidence="1">
    <location>
        <begin position="1"/>
        <end position="18"/>
    </location>
</feature>
<dbReference type="RefSeq" id="WP_101963983.1">
    <property type="nucleotide sequence ID" value="NZ_JAHXPO010000011.1"/>
</dbReference>
<protein>
    <submittedName>
        <fullName evidence="2">Uncharacterized protein</fullName>
    </submittedName>
</protein>
<dbReference type="AlphaFoldDB" id="A0A2I1RJE7"/>
<dbReference type="Proteomes" id="UP000234914">
    <property type="component" value="Unassembled WGS sequence"/>
</dbReference>
<accession>A0A2I1RJE7</accession>
<gene>
    <name evidence="2" type="ORF">CYJ96_03760</name>
</gene>
<reference evidence="2 3" key="1">
    <citation type="submission" date="2017-12" db="EMBL/GenBank/DDBJ databases">
        <title>Phylogenetic diversity of female urinary microbiome.</title>
        <authorList>
            <person name="Thomas-White K."/>
            <person name="Wolfe A.J."/>
        </authorList>
    </citation>
    <scope>NUCLEOTIDE SEQUENCE [LARGE SCALE GENOMIC DNA]</scope>
    <source>
        <strain evidence="2 3">UMB0416</strain>
    </source>
</reference>
<proteinExistence type="predicted"/>